<dbReference type="Proteomes" id="UP000619260">
    <property type="component" value="Unassembled WGS sequence"/>
</dbReference>
<dbReference type="SUPFAM" id="SSF48452">
    <property type="entry name" value="TPR-like"/>
    <property type="match status" value="1"/>
</dbReference>
<evidence type="ECO:0008006" key="3">
    <source>
        <dbReference type="Google" id="ProtNLM"/>
    </source>
</evidence>
<organism evidence="1 2">
    <name type="scientific">Virgisporangium aliadipatigenens</name>
    <dbReference type="NCBI Taxonomy" id="741659"/>
    <lineage>
        <taxon>Bacteria</taxon>
        <taxon>Bacillati</taxon>
        <taxon>Actinomycetota</taxon>
        <taxon>Actinomycetes</taxon>
        <taxon>Micromonosporales</taxon>
        <taxon>Micromonosporaceae</taxon>
        <taxon>Virgisporangium</taxon>
    </lineage>
</organism>
<sequence>MSVPDEAGSLRLEAEGEVALAVLALDDGEIGHAAGHAANALGCDPTLPEAHEVLARVAAAAGDGALDLYPLDGQVYIGNVVARAHLLAAAGDLDQALGLLVAATRHDPATAWASAAWLDRDGVAAQIPPDNLAAHFMRLCSGLSDPIDRDTRPALAPYLRLARDAVRAHPRDGRLLGAASAFARRMGSPAEAIRWARRATELEPGLLSSIWLGYAYRTAGLVDEAVAAWEGSLAYEPKNCAVMTDIAELLANNDRLPEALAWIERAAAINPRDPSAFPTACALRYLDSGDVHHLVRLADHVRDHPGEAHAEGMLTGTCRKRDWLGGVPGTDTTWAHPVAAYDDALARPGTGRVWESLGLLHHRADEPWESSTRRGELVARLSDPDAETRECALFALIVAAWVEPAVRADVAALVRHHADAPAALVRITPSA</sequence>
<proteinExistence type="predicted"/>
<comment type="caution">
    <text evidence="1">The sequence shown here is derived from an EMBL/GenBank/DDBJ whole genome shotgun (WGS) entry which is preliminary data.</text>
</comment>
<dbReference type="Gene3D" id="1.25.40.10">
    <property type="entry name" value="Tetratricopeptide repeat domain"/>
    <property type="match status" value="1"/>
</dbReference>
<gene>
    <name evidence="1" type="ORF">Val02_70480</name>
</gene>
<protein>
    <recommendedName>
        <fullName evidence="3">Tetratricopeptide repeat protein</fullName>
    </recommendedName>
</protein>
<name>A0A8J3YT68_9ACTN</name>
<evidence type="ECO:0000313" key="1">
    <source>
        <dbReference type="EMBL" id="GIJ50162.1"/>
    </source>
</evidence>
<reference evidence="1" key="1">
    <citation type="submission" date="2021-01" db="EMBL/GenBank/DDBJ databases">
        <title>Whole genome shotgun sequence of Virgisporangium aliadipatigenens NBRC 105644.</title>
        <authorList>
            <person name="Komaki H."/>
            <person name="Tamura T."/>
        </authorList>
    </citation>
    <scope>NUCLEOTIDE SEQUENCE</scope>
    <source>
        <strain evidence="1">NBRC 105644</strain>
    </source>
</reference>
<dbReference type="AlphaFoldDB" id="A0A8J3YT68"/>
<dbReference type="InterPro" id="IPR011990">
    <property type="entry name" value="TPR-like_helical_dom_sf"/>
</dbReference>
<dbReference type="EMBL" id="BOPF01000033">
    <property type="protein sequence ID" value="GIJ50162.1"/>
    <property type="molecule type" value="Genomic_DNA"/>
</dbReference>
<dbReference type="RefSeq" id="WP_203903601.1">
    <property type="nucleotide sequence ID" value="NZ_BOPF01000033.1"/>
</dbReference>
<evidence type="ECO:0000313" key="2">
    <source>
        <dbReference type="Proteomes" id="UP000619260"/>
    </source>
</evidence>
<accession>A0A8J3YT68</accession>
<keyword evidence="2" id="KW-1185">Reference proteome</keyword>